<dbReference type="GO" id="GO:0043565">
    <property type="term" value="F:sequence-specific DNA binding"/>
    <property type="evidence" value="ECO:0007669"/>
    <property type="project" value="InterPro"/>
</dbReference>
<dbReference type="GO" id="GO:0003700">
    <property type="term" value="F:DNA-binding transcription factor activity"/>
    <property type="evidence" value="ECO:0007669"/>
    <property type="project" value="InterPro"/>
</dbReference>
<dbReference type="SMART" id="SM00342">
    <property type="entry name" value="HTH_ARAC"/>
    <property type="match status" value="1"/>
</dbReference>
<dbReference type="EMBL" id="CP012752">
    <property type="protein sequence ID" value="ALG14899.1"/>
    <property type="molecule type" value="Genomic_DNA"/>
</dbReference>
<evidence type="ECO:0000313" key="4">
    <source>
        <dbReference type="EMBL" id="ALG14899.1"/>
    </source>
</evidence>
<accession>A0A0N9IHE7</accession>
<dbReference type="OrthoDB" id="3660033at2"/>
<name>A0A0N9IHE7_9PSEU</name>
<organism evidence="4 5">
    <name type="scientific">Kibdelosporangium phytohabitans</name>
    <dbReference type="NCBI Taxonomy" id="860235"/>
    <lineage>
        <taxon>Bacteria</taxon>
        <taxon>Bacillati</taxon>
        <taxon>Actinomycetota</taxon>
        <taxon>Actinomycetes</taxon>
        <taxon>Pseudonocardiales</taxon>
        <taxon>Pseudonocardiaceae</taxon>
        <taxon>Kibdelosporangium</taxon>
    </lineage>
</organism>
<evidence type="ECO:0000256" key="2">
    <source>
        <dbReference type="ARBA" id="ARBA00023163"/>
    </source>
</evidence>
<feature type="domain" description="HTH araC/xylS-type" evidence="3">
    <location>
        <begin position="212"/>
        <end position="309"/>
    </location>
</feature>
<dbReference type="STRING" id="860235.AOZ06_19370"/>
<dbReference type="SUPFAM" id="SSF46689">
    <property type="entry name" value="Homeodomain-like"/>
    <property type="match status" value="2"/>
</dbReference>
<keyword evidence="1" id="KW-0805">Transcription regulation</keyword>
<sequence>MRVGMVVFDGVKLLDVAGPMEVFAEAGRVGDVGYELITLAVGKDTVTSSTGMAVKVDADLRTTSVDTLLVAGGDRLVGKAIEPELVDAVRDAASRTPRVCSICTGAFVLAAAGVLDGRRATTHWRQTDLLARSYPRITVEPDSIWVRDGSVFTSAGVSAGIDLALALLEQDAGGELARSVAQLLVVFLQRPGGQSQFSPSTAHPRPRSSVLRAVMDAVVADPSQDHSAARMAAAASVSPRHLTRLFHAGLGLTPARYVEEVRMDAGKRALEQGMTVAKAAQVAGFGTSESMRRAFVLRLGVSPRAYQQRFRSTLR</sequence>
<dbReference type="PANTHER" id="PTHR43130">
    <property type="entry name" value="ARAC-FAMILY TRANSCRIPTIONAL REGULATOR"/>
    <property type="match status" value="1"/>
</dbReference>
<dbReference type="AlphaFoldDB" id="A0A0N9IHE7"/>
<dbReference type="InterPro" id="IPR052158">
    <property type="entry name" value="INH-QAR"/>
</dbReference>
<dbReference type="InterPro" id="IPR029062">
    <property type="entry name" value="Class_I_gatase-like"/>
</dbReference>
<protein>
    <submittedName>
        <fullName evidence="4">AraC family transcriptional regulator</fullName>
    </submittedName>
</protein>
<dbReference type="InterPro" id="IPR018060">
    <property type="entry name" value="HTH_AraC"/>
</dbReference>
<dbReference type="PANTHER" id="PTHR43130:SF3">
    <property type="entry name" value="HTH-TYPE TRANSCRIPTIONAL REGULATOR RV1931C"/>
    <property type="match status" value="1"/>
</dbReference>
<reference evidence="4 5" key="1">
    <citation type="submission" date="2015-07" db="EMBL/GenBank/DDBJ databases">
        <title>Genome sequencing of Kibdelosporangium phytohabitans.</title>
        <authorList>
            <person name="Qin S."/>
            <person name="Xing K."/>
        </authorList>
    </citation>
    <scope>NUCLEOTIDE SEQUENCE [LARGE SCALE GENOMIC DNA]</scope>
    <source>
        <strain evidence="4 5">KLBMP1111</strain>
    </source>
</reference>
<dbReference type="Gene3D" id="1.10.10.60">
    <property type="entry name" value="Homeodomain-like"/>
    <property type="match status" value="1"/>
</dbReference>
<dbReference type="InterPro" id="IPR002818">
    <property type="entry name" value="DJ-1/PfpI"/>
</dbReference>
<evidence type="ECO:0000313" key="5">
    <source>
        <dbReference type="Proteomes" id="UP000063699"/>
    </source>
</evidence>
<gene>
    <name evidence="4" type="ORF">AOZ06_19370</name>
</gene>
<dbReference type="RefSeq" id="WP_054296754.1">
    <property type="nucleotide sequence ID" value="NZ_CP012752.1"/>
</dbReference>
<proteinExistence type="predicted"/>
<dbReference type="KEGG" id="kphy:AOZ06_19370"/>
<dbReference type="Pfam" id="PF01965">
    <property type="entry name" value="DJ-1_PfpI"/>
    <property type="match status" value="1"/>
</dbReference>
<dbReference type="Gene3D" id="3.40.50.880">
    <property type="match status" value="1"/>
</dbReference>
<evidence type="ECO:0000259" key="3">
    <source>
        <dbReference type="PROSITE" id="PS01124"/>
    </source>
</evidence>
<dbReference type="SUPFAM" id="SSF52317">
    <property type="entry name" value="Class I glutamine amidotransferase-like"/>
    <property type="match status" value="1"/>
</dbReference>
<dbReference type="CDD" id="cd03137">
    <property type="entry name" value="GATase1_AraC_1"/>
    <property type="match status" value="1"/>
</dbReference>
<keyword evidence="2" id="KW-0804">Transcription</keyword>
<dbReference type="PROSITE" id="PS01124">
    <property type="entry name" value="HTH_ARAC_FAMILY_2"/>
    <property type="match status" value="1"/>
</dbReference>
<dbReference type="InterPro" id="IPR009057">
    <property type="entry name" value="Homeodomain-like_sf"/>
</dbReference>
<dbReference type="Pfam" id="PF12833">
    <property type="entry name" value="HTH_18"/>
    <property type="match status" value="1"/>
</dbReference>
<keyword evidence="5" id="KW-1185">Reference proteome</keyword>
<evidence type="ECO:0000256" key="1">
    <source>
        <dbReference type="ARBA" id="ARBA00023015"/>
    </source>
</evidence>
<dbReference type="Proteomes" id="UP000063699">
    <property type="component" value="Chromosome"/>
</dbReference>